<gene>
    <name evidence="1" type="ORF">AVEN_93575_1</name>
</gene>
<dbReference type="Proteomes" id="UP000499080">
    <property type="component" value="Unassembled WGS sequence"/>
</dbReference>
<dbReference type="AlphaFoldDB" id="A0A4Y2APS6"/>
<evidence type="ECO:0000313" key="1">
    <source>
        <dbReference type="EMBL" id="GBL81833.1"/>
    </source>
</evidence>
<dbReference type="EMBL" id="BGPR01000026">
    <property type="protein sequence ID" value="GBL81833.1"/>
    <property type="molecule type" value="Genomic_DNA"/>
</dbReference>
<keyword evidence="2" id="KW-1185">Reference proteome</keyword>
<sequence>MQRELGYREVSAQWVPPHLRNEQEDGRMGIFLEHLIRHHKDGTAFLVLIVVMVSPFQTGNKKRFDRYEDIRCHRAQGRSTHLLLLGWKMEAPHCQSNKIYSVCFPLGSVESPPYSPDLSPYDYHVFCPVNKALKRQVF</sequence>
<reference evidence="1 2" key="1">
    <citation type="journal article" date="2019" name="Sci. Rep.">
        <title>Orb-weaving spider Araneus ventricosus genome elucidates the spidroin gene catalogue.</title>
        <authorList>
            <person name="Kono N."/>
            <person name="Nakamura H."/>
            <person name="Ohtoshi R."/>
            <person name="Moran D.A.P."/>
            <person name="Shinohara A."/>
            <person name="Yoshida Y."/>
            <person name="Fujiwara M."/>
            <person name="Mori M."/>
            <person name="Tomita M."/>
            <person name="Arakawa K."/>
        </authorList>
    </citation>
    <scope>NUCLEOTIDE SEQUENCE [LARGE SCALE GENOMIC DNA]</scope>
</reference>
<comment type="caution">
    <text evidence="1">The sequence shown here is derived from an EMBL/GenBank/DDBJ whole genome shotgun (WGS) entry which is preliminary data.</text>
</comment>
<accession>A0A4Y2APS6</accession>
<name>A0A4Y2APS6_ARAVE</name>
<proteinExistence type="predicted"/>
<organism evidence="1 2">
    <name type="scientific">Araneus ventricosus</name>
    <name type="common">Orbweaver spider</name>
    <name type="synonym">Epeira ventricosa</name>
    <dbReference type="NCBI Taxonomy" id="182803"/>
    <lineage>
        <taxon>Eukaryota</taxon>
        <taxon>Metazoa</taxon>
        <taxon>Ecdysozoa</taxon>
        <taxon>Arthropoda</taxon>
        <taxon>Chelicerata</taxon>
        <taxon>Arachnida</taxon>
        <taxon>Araneae</taxon>
        <taxon>Araneomorphae</taxon>
        <taxon>Entelegynae</taxon>
        <taxon>Araneoidea</taxon>
        <taxon>Araneidae</taxon>
        <taxon>Araneus</taxon>
    </lineage>
</organism>
<evidence type="ECO:0008006" key="3">
    <source>
        <dbReference type="Google" id="ProtNLM"/>
    </source>
</evidence>
<protein>
    <recommendedName>
        <fullName evidence="3">Mariner Mos1 transposase</fullName>
    </recommendedName>
</protein>
<evidence type="ECO:0000313" key="2">
    <source>
        <dbReference type="Proteomes" id="UP000499080"/>
    </source>
</evidence>